<comment type="caution">
    <text evidence="4">The sequence shown here is derived from an EMBL/GenBank/DDBJ whole genome shotgun (WGS) entry which is preliminary data.</text>
</comment>
<dbReference type="Pfam" id="PF06985">
    <property type="entry name" value="HET"/>
    <property type="match status" value="1"/>
</dbReference>
<dbReference type="EMBL" id="JAKEKT020000061">
    <property type="protein sequence ID" value="KAL1639604.1"/>
    <property type="molecule type" value="Genomic_DNA"/>
</dbReference>
<feature type="domain" description="Heterokaryon incompatibility" evidence="3">
    <location>
        <begin position="3"/>
        <end position="135"/>
    </location>
</feature>
<evidence type="ECO:0000259" key="3">
    <source>
        <dbReference type="Pfam" id="PF06985"/>
    </source>
</evidence>
<organism evidence="4 5">
    <name type="scientific">Diplodia intermedia</name>
    <dbReference type="NCBI Taxonomy" id="856260"/>
    <lineage>
        <taxon>Eukaryota</taxon>
        <taxon>Fungi</taxon>
        <taxon>Dikarya</taxon>
        <taxon>Ascomycota</taxon>
        <taxon>Pezizomycotina</taxon>
        <taxon>Dothideomycetes</taxon>
        <taxon>Dothideomycetes incertae sedis</taxon>
        <taxon>Botryosphaeriales</taxon>
        <taxon>Botryosphaeriaceae</taxon>
        <taxon>Diplodia</taxon>
    </lineage>
</organism>
<evidence type="ECO:0000313" key="4">
    <source>
        <dbReference type="EMBL" id="KAL1639604.1"/>
    </source>
</evidence>
<name>A0ABR3TJE1_9PEZI</name>
<evidence type="ECO:0000256" key="1">
    <source>
        <dbReference type="ARBA" id="ARBA00010520"/>
    </source>
</evidence>
<gene>
    <name evidence="4" type="ORF">SLS58_007804</name>
</gene>
<dbReference type="InterPro" id="IPR010730">
    <property type="entry name" value="HET"/>
</dbReference>
<dbReference type="Pfam" id="PF04667">
    <property type="entry name" value="Endosulfine"/>
    <property type="match status" value="1"/>
</dbReference>
<feature type="region of interest" description="Disordered" evidence="2">
    <location>
        <begin position="503"/>
        <end position="587"/>
    </location>
</feature>
<sequence>MKYAALSYVWGSVAGPMQFREELPENVPRTIEDCLFASAQLNIDYLWIDRYCIRQDDAEEKAAQIHKMHEIYQNAYVTMFAVVGDGPDHGIPGISRPRTFLPHAFMDGRLFVAIHNPRRVIRDSTWASRGWTYQEDFLSTRKLFFLGNQVLFRCTRTERTAIEGPLRNPEPPRHTEYEVRPYDWNVAAQRFIATQHMWDHIMEVNRRGFADETDRINAILGIFGHLQVTGLISGHVYGIPVLSEFCENNDLALNIRNWKEGFLNGLLWCTGQEQRGNPRRRRRQFPSWTWAAWQGVLGPRAQCREDNITVSLETSPDGQLFSSEQWAGAFQETSSLALGVRYIHLEAPAIELRFEHLAEHLLYYIDDDGIHQRAALLPPNFQIDPDRPNDPTHGDGLEWATKSFLGLIFKSRRYNGAYILVLEDYGDHFERVALCHFPGDGLMFYPILMHDDGSLEPSNDYSDQEKRLLHLYGKLPRKTDLLHHQLESRQYFDSGDFALSQASESSDIGAVHTGTEHPSSKSVSHPAAPVPNSSNVARGANDQQCRDGGRTMSGAGESGLINQQSYSEGVARMGEYGGDGGGGSEKK</sequence>
<dbReference type="PANTHER" id="PTHR33112">
    <property type="entry name" value="DOMAIN PROTEIN, PUTATIVE-RELATED"/>
    <property type="match status" value="1"/>
</dbReference>
<dbReference type="PANTHER" id="PTHR33112:SF1">
    <property type="entry name" value="HETEROKARYON INCOMPATIBILITY DOMAIN-CONTAINING PROTEIN"/>
    <property type="match status" value="1"/>
</dbReference>
<comment type="similarity">
    <text evidence="1">Belongs to the endosulfine family.</text>
</comment>
<keyword evidence="5" id="KW-1185">Reference proteome</keyword>
<evidence type="ECO:0000256" key="2">
    <source>
        <dbReference type="SAM" id="MobiDB-lite"/>
    </source>
</evidence>
<evidence type="ECO:0000313" key="5">
    <source>
        <dbReference type="Proteomes" id="UP001521184"/>
    </source>
</evidence>
<proteinExistence type="inferred from homology"/>
<feature type="compositionally biased region" description="Gly residues" evidence="2">
    <location>
        <begin position="575"/>
        <end position="587"/>
    </location>
</feature>
<dbReference type="Proteomes" id="UP001521184">
    <property type="component" value="Unassembled WGS sequence"/>
</dbReference>
<reference evidence="4 5" key="1">
    <citation type="journal article" date="2023" name="Plant Dis.">
        <title>First Report of Diplodia intermedia Causing Canker and Dieback Diseases on Apple Trees in Canada.</title>
        <authorList>
            <person name="Ellouze W."/>
            <person name="Ilyukhin E."/>
            <person name="Sulman M."/>
            <person name="Ali S."/>
        </authorList>
    </citation>
    <scope>NUCLEOTIDE SEQUENCE [LARGE SCALE GENOMIC DNA]</scope>
    <source>
        <strain evidence="4 5">M45-28</strain>
    </source>
</reference>
<accession>A0ABR3TJE1</accession>
<protein>
    <recommendedName>
        <fullName evidence="3">Heterokaryon incompatibility domain-containing protein</fullName>
    </recommendedName>
</protein>
<dbReference type="InterPro" id="IPR006760">
    <property type="entry name" value="Endosulphine"/>
</dbReference>